<gene>
    <name evidence="2" type="ORF">DY000_02021776</name>
</gene>
<evidence type="ECO:0000313" key="2">
    <source>
        <dbReference type="EMBL" id="KAF3592412.1"/>
    </source>
</evidence>
<accession>A0ABQ7E5Y3</accession>
<evidence type="ECO:0000313" key="3">
    <source>
        <dbReference type="Proteomes" id="UP000266723"/>
    </source>
</evidence>
<comment type="caution">
    <text evidence="2">The sequence shown here is derived from an EMBL/GenBank/DDBJ whole genome shotgun (WGS) entry which is preliminary data.</text>
</comment>
<name>A0ABQ7E5Y3_BRACR</name>
<keyword evidence="3" id="KW-1185">Reference proteome</keyword>
<evidence type="ECO:0000256" key="1">
    <source>
        <dbReference type="SAM" id="Coils"/>
    </source>
</evidence>
<reference evidence="2 3" key="1">
    <citation type="journal article" date="2020" name="BMC Genomics">
        <title>Intraspecific diversification of the crop wild relative Brassica cretica Lam. using demographic model selection.</title>
        <authorList>
            <person name="Kioukis A."/>
            <person name="Michalopoulou V.A."/>
            <person name="Briers L."/>
            <person name="Pirintsos S."/>
            <person name="Studholme D.J."/>
            <person name="Pavlidis P."/>
            <person name="Sarris P.F."/>
        </authorList>
    </citation>
    <scope>NUCLEOTIDE SEQUENCE [LARGE SCALE GENOMIC DNA]</scope>
    <source>
        <strain evidence="3">cv. PFS-1207/04</strain>
    </source>
</reference>
<keyword evidence="1" id="KW-0175">Coiled coil</keyword>
<feature type="coiled-coil region" evidence="1">
    <location>
        <begin position="5"/>
        <end position="39"/>
    </location>
</feature>
<dbReference type="Proteomes" id="UP000266723">
    <property type="component" value="Unassembled WGS sequence"/>
</dbReference>
<protein>
    <submittedName>
        <fullName evidence="2">Uncharacterized protein</fullName>
    </submittedName>
</protein>
<sequence>MKSVMNDMNKGMSDMRVNVAQLEKELDKAEKAHRFKLTKEQPHLFDAETAVTHVVILTGINVPQAETFSLQKRNTLATVDRRNNR</sequence>
<organism evidence="2 3">
    <name type="scientific">Brassica cretica</name>
    <name type="common">Mustard</name>
    <dbReference type="NCBI Taxonomy" id="69181"/>
    <lineage>
        <taxon>Eukaryota</taxon>
        <taxon>Viridiplantae</taxon>
        <taxon>Streptophyta</taxon>
        <taxon>Embryophyta</taxon>
        <taxon>Tracheophyta</taxon>
        <taxon>Spermatophyta</taxon>
        <taxon>Magnoliopsida</taxon>
        <taxon>eudicotyledons</taxon>
        <taxon>Gunneridae</taxon>
        <taxon>Pentapetalae</taxon>
        <taxon>rosids</taxon>
        <taxon>malvids</taxon>
        <taxon>Brassicales</taxon>
        <taxon>Brassicaceae</taxon>
        <taxon>Brassiceae</taxon>
        <taxon>Brassica</taxon>
    </lineage>
</organism>
<proteinExistence type="predicted"/>
<dbReference type="EMBL" id="QGKV02000299">
    <property type="protein sequence ID" value="KAF3592412.1"/>
    <property type="molecule type" value="Genomic_DNA"/>
</dbReference>